<proteinExistence type="inferred from homology"/>
<name>A0A6V7RHK5_9STAP</name>
<dbReference type="Proteomes" id="UP000589351">
    <property type="component" value="Unassembled WGS sequence"/>
</dbReference>
<dbReference type="InterPro" id="IPR036188">
    <property type="entry name" value="FAD/NAD-bd_sf"/>
</dbReference>
<dbReference type="GO" id="GO:0016614">
    <property type="term" value="F:oxidoreductase activity, acting on CH-OH group of donors"/>
    <property type="evidence" value="ECO:0007669"/>
    <property type="project" value="InterPro"/>
</dbReference>
<comment type="similarity">
    <text evidence="2">Belongs to the GMC oxidoreductase family.</text>
</comment>
<dbReference type="InterPro" id="IPR051473">
    <property type="entry name" value="P2Ox-like"/>
</dbReference>
<evidence type="ECO:0000256" key="2">
    <source>
        <dbReference type="ARBA" id="ARBA00010790"/>
    </source>
</evidence>
<feature type="region of interest" description="Disordered" evidence="6">
    <location>
        <begin position="156"/>
        <end position="181"/>
    </location>
</feature>
<keyword evidence="10" id="KW-1185">Reference proteome</keyword>
<dbReference type="PANTHER" id="PTHR42784:SF1">
    <property type="entry name" value="PYRANOSE 2-OXIDASE"/>
    <property type="match status" value="1"/>
</dbReference>
<evidence type="ECO:0000259" key="7">
    <source>
        <dbReference type="Pfam" id="PF00732"/>
    </source>
</evidence>
<keyword evidence="5" id="KW-0560">Oxidoreductase</keyword>
<dbReference type="InterPro" id="IPR000172">
    <property type="entry name" value="GMC_OxRdtase_N"/>
</dbReference>
<reference evidence="9 10" key="1">
    <citation type="submission" date="2020-07" db="EMBL/GenBank/DDBJ databases">
        <authorList>
            <person name="Criscuolo A."/>
        </authorList>
    </citation>
    <scope>NUCLEOTIDE SEQUENCE [LARGE SCALE GENOMIC DNA]</scope>
    <source>
        <strain evidence="9">CIP111649</strain>
    </source>
</reference>
<evidence type="ECO:0000259" key="8">
    <source>
        <dbReference type="Pfam" id="PF05199"/>
    </source>
</evidence>
<evidence type="ECO:0000256" key="4">
    <source>
        <dbReference type="ARBA" id="ARBA00022827"/>
    </source>
</evidence>
<comment type="caution">
    <text evidence="9">The sequence shown here is derived from an EMBL/GenBank/DDBJ whole genome shotgun (WGS) entry which is preliminary data.</text>
</comment>
<dbReference type="EMBL" id="CAJEWD010000008">
    <property type="protein sequence ID" value="CAD2077464.1"/>
    <property type="molecule type" value="Genomic_DNA"/>
</dbReference>
<dbReference type="AlphaFoldDB" id="A0A6V7RHK5"/>
<evidence type="ECO:0000256" key="1">
    <source>
        <dbReference type="ARBA" id="ARBA00001974"/>
    </source>
</evidence>
<feature type="domain" description="Glucose-methanol-choline oxidoreductase N-terminal" evidence="7">
    <location>
        <begin position="217"/>
        <end position="333"/>
    </location>
</feature>
<organism evidence="9 10">
    <name type="scientific">Jeotgalicoccus meleagridis</name>
    <dbReference type="NCBI Taxonomy" id="2759181"/>
    <lineage>
        <taxon>Bacteria</taxon>
        <taxon>Bacillati</taxon>
        <taxon>Bacillota</taxon>
        <taxon>Bacilli</taxon>
        <taxon>Bacillales</taxon>
        <taxon>Staphylococcaceae</taxon>
        <taxon>Jeotgalicoccus</taxon>
    </lineage>
</organism>
<sequence length="579" mass="64568">MVTKLDKVPVVTIGVGWAGGIVAAELSKAGHKVVGLERGSNRVTEDFANKHDELRYINRHELMNKLSDLSFTFRNNTEETAAPLRHPDSAIVGRDVGGGGLHWAAQTHRYFPYNFEIRSKTIERYGEEKIPEGSTIQDWGITYDELEPYFDKFEKTMGTSGERNDNEAPRENDYPTPPLKKTPAMALYEEAVKNLGYSPYVIPCGTISEEYENPDGQTLNGCQYNGFCGSFACEWGARASPVTTVIPTALATDNFDLKTNSLVTRILHENGKATGVIYKDTRTLEEFEQPADLIVLTSYTLNNIRLLLLSEIGEPYNPETGEGIIGKNFTDHHAYHGATGFFDDKIIKYISTGALGMAFGDYNADNFDHSDYDFIHGGQVEIREQGNMPISTNPVPNGTKTWGREFKDQSVYYANRHISLMSQKASLPYENNYADLDPTFKDPYGDPLLRITVDYHEEETNRNNFLIDKAEEILKEMGAHSINKDEQAEHFYPGMNGMHNGGGVIMGDSPDNSAVNNYMQMWDIENLFVCGASAFPHFGATNPTLTMGALTYRATEGMIKYLDGEKGMLVEAKTKTTLA</sequence>
<dbReference type="Gene3D" id="3.50.50.60">
    <property type="entry name" value="FAD/NAD(P)-binding domain"/>
    <property type="match status" value="2"/>
</dbReference>
<protein>
    <submittedName>
        <fullName evidence="9">Gluconate 2-dehydrogenase flavoprotein</fullName>
    </submittedName>
</protein>
<evidence type="ECO:0000313" key="10">
    <source>
        <dbReference type="Proteomes" id="UP000589351"/>
    </source>
</evidence>
<gene>
    <name evidence="9" type="ORF">JEODO184_01160</name>
</gene>
<dbReference type="InterPro" id="IPR007867">
    <property type="entry name" value="GMC_OxRtase_C"/>
</dbReference>
<feature type="domain" description="Glucose-methanol-choline oxidoreductase C-terminal" evidence="8">
    <location>
        <begin position="428"/>
        <end position="550"/>
    </location>
</feature>
<keyword evidence="3" id="KW-0285">Flavoprotein</keyword>
<dbReference type="SUPFAM" id="SSF51905">
    <property type="entry name" value="FAD/NAD(P)-binding domain"/>
    <property type="match status" value="1"/>
</dbReference>
<comment type="cofactor">
    <cofactor evidence="1">
        <name>FAD</name>
        <dbReference type="ChEBI" id="CHEBI:57692"/>
    </cofactor>
</comment>
<feature type="compositionally biased region" description="Basic and acidic residues" evidence="6">
    <location>
        <begin position="162"/>
        <end position="173"/>
    </location>
</feature>
<evidence type="ECO:0000256" key="5">
    <source>
        <dbReference type="ARBA" id="ARBA00023002"/>
    </source>
</evidence>
<evidence type="ECO:0000256" key="6">
    <source>
        <dbReference type="SAM" id="MobiDB-lite"/>
    </source>
</evidence>
<evidence type="ECO:0000313" key="9">
    <source>
        <dbReference type="EMBL" id="CAD2077464.1"/>
    </source>
</evidence>
<dbReference type="Pfam" id="PF00732">
    <property type="entry name" value="GMC_oxred_N"/>
    <property type="match status" value="1"/>
</dbReference>
<keyword evidence="4" id="KW-0274">FAD</keyword>
<dbReference type="SUPFAM" id="SSF54373">
    <property type="entry name" value="FAD-linked reductases, C-terminal domain"/>
    <property type="match status" value="1"/>
</dbReference>
<dbReference type="Pfam" id="PF05199">
    <property type="entry name" value="GMC_oxred_C"/>
    <property type="match status" value="1"/>
</dbReference>
<accession>A0A6V7RHK5</accession>
<dbReference type="PANTHER" id="PTHR42784">
    <property type="entry name" value="PYRANOSE 2-OXIDASE"/>
    <property type="match status" value="1"/>
</dbReference>
<dbReference type="RefSeq" id="WP_185125688.1">
    <property type="nucleotide sequence ID" value="NZ_CAJEWD010000008.1"/>
</dbReference>
<evidence type="ECO:0000256" key="3">
    <source>
        <dbReference type="ARBA" id="ARBA00022630"/>
    </source>
</evidence>
<dbReference type="GO" id="GO:0050660">
    <property type="term" value="F:flavin adenine dinucleotide binding"/>
    <property type="evidence" value="ECO:0007669"/>
    <property type="project" value="InterPro"/>
</dbReference>